<comment type="caution">
    <text evidence="1">The sequence shown here is derived from an EMBL/GenBank/DDBJ whole genome shotgun (WGS) entry which is preliminary data.</text>
</comment>
<accession>A0A0F9P2U1</accession>
<organism evidence="1">
    <name type="scientific">marine sediment metagenome</name>
    <dbReference type="NCBI Taxonomy" id="412755"/>
    <lineage>
        <taxon>unclassified sequences</taxon>
        <taxon>metagenomes</taxon>
        <taxon>ecological metagenomes</taxon>
    </lineage>
</organism>
<dbReference type="EMBL" id="LAZR01003401">
    <property type="protein sequence ID" value="KKN18732.1"/>
    <property type="molecule type" value="Genomic_DNA"/>
</dbReference>
<protein>
    <submittedName>
        <fullName evidence="1">Uncharacterized protein</fullName>
    </submittedName>
</protein>
<name>A0A0F9P2U1_9ZZZZ</name>
<reference evidence="1" key="1">
    <citation type="journal article" date="2015" name="Nature">
        <title>Complex archaea that bridge the gap between prokaryotes and eukaryotes.</title>
        <authorList>
            <person name="Spang A."/>
            <person name="Saw J.H."/>
            <person name="Jorgensen S.L."/>
            <person name="Zaremba-Niedzwiedzka K."/>
            <person name="Martijn J."/>
            <person name="Lind A.E."/>
            <person name="van Eijk R."/>
            <person name="Schleper C."/>
            <person name="Guy L."/>
            <person name="Ettema T.J."/>
        </authorList>
    </citation>
    <scope>NUCLEOTIDE SEQUENCE</scope>
</reference>
<proteinExistence type="predicted"/>
<evidence type="ECO:0000313" key="1">
    <source>
        <dbReference type="EMBL" id="KKN18732.1"/>
    </source>
</evidence>
<sequence>MSKKNRRQSQQSNVIGKPTPKQLLYRARFNLKGIAVKTLHLFEWIVAERQKEYLTKAESAIVTEMCNALSDWVDEFDIQTDELREELEKRLKDAS</sequence>
<dbReference type="AlphaFoldDB" id="A0A0F9P2U1"/>
<gene>
    <name evidence="1" type="ORF">LCGC14_0952930</name>
</gene>